<accession>A0ABU1PCB8</accession>
<evidence type="ECO:0000313" key="4">
    <source>
        <dbReference type="Proteomes" id="UP001260715"/>
    </source>
</evidence>
<name>A0ABU1PCB8_9BURK</name>
<evidence type="ECO:0000256" key="2">
    <source>
        <dbReference type="SAM" id="SignalP"/>
    </source>
</evidence>
<evidence type="ECO:0000313" key="3">
    <source>
        <dbReference type="EMBL" id="MDR6583003.1"/>
    </source>
</evidence>
<dbReference type="Proteomes" id="UP001260715">
    <property type="component" value="Unassembled WGS sequence"/>
</dbReference>
<proteinExistence type="predicted"/>
<feature type="region of interest" description="Disordered" evidence="1">
    <location>
        <begin position="272"/>
        <end position="309"/>
    </location>
</feature>
<keyword evidence="4" id="KW-1185">Reference proteome</keyword>
<sequence>MKTTLTLLATMLCTAAVAQAHAAGPAGKPAGYIAQLEITQTVDAFGGNTPAGATGPYQLVSGMVHGKLDPHHPDNAMITDLDKAPRDADGYVSYTTDFVILRPKSAAQARRVLFYDVANRGRKLAQEFFIGGKSLRHGPAPGDTYPSLLRAGYTIVWSGWQGDLKQSGEAIDGALGTRFPVVTHTDGSAITGLSREEYIPDFHQGHNEFKLSYPPASLRDKSHVSFTVRQSWRNAQGQQDYQAPAAAVTDWHYEPRADGSVNVVFTPPPAVPGPDGAAVTPTRAASTASSIPRPTPGSWPSALPPCATW</sequence>
<protein>
    <submittedName>
        <fullName evidence="3">Uncharacterized protein</fullName>
    </submittedName>
</protein>
<gene>
    <name evidence="3" type="ORF">J2W50_001178</name>
</gene>
<feature type="compositionally biased region" description="Polar residues" evidence="1">
    <location>
        <begin position="283"/>
        <end position="292"/>
    </location>
</feature>
<comment type="caution">
    <text evidence="3">The sequence shown here is derived from an EMBL/GenBank/DDBJ whole genome shotgun (WGS) entry which is preliminary data.</text>
</comment>
<dbReference type="EMBL" id="JAVDSJ010000001">
    <property type="protein sequence ID" value="MDR6583003.1"/>
    <property type="molecule type" value="Genomic_DNA"/>
</dbReference>
<feature type="signal peptide" evidence="2">
    <location>
        <begin position="1"/>
        <end position="22"/>
    </location>
</feature>
<organism evidence="3 4">
    <name type="scientific">Herbaspirillum frisingense</name>
    <dbReference type="NCBI Taxonomy" id="92645"/>
    <lineage>
        <taxon>Bacteria</taxon>
        <taxon>Pseudomonadati</taxon>
        <taxon>Pseudomonadota</taxon>
        <taxon>Betaproteobacteria</taxon>
        <taxon>Burkholderiales</taxon>
        <taxon>Oxalobacteraceae</taxon>
        <taxon>Herbaspirillum</taxon>
    </lineage>
</organism>
<reference evidence="3 4" key="1">
    <citation type="submission" date="2023-07" db="EMBL/GenBank/DDBJ databases">
        <title>Sorghum-associated microbial communities from plants grown in Nebraska, USA.</title>
        <authorList>
            <person name="Schachtman D."/>
        </authorList>
    </citation>
    <scope>NUCLEOTIDE SEQUENCE [LARGE SCALE GENOMIC DNA]</scope>
    <source>
        <strain evidence="3 4">596</strain>
    </source>
</reference>
<keyword evidence="2" id="KW-0732">Signal</keyword>
<dbReference type="RefSeq" id="WP_310009858.1">
    <property type="nucleotide sequence ID" value="NZ_JAVDSJ010000001.1"/>
</dbReference>
<feature type="chain" id="PRO_5046195649" evidence="2">
    <location>
        <begin position="23"/>
        <end position="309"/>
    </location>
</feature>
<evidence type="ECO:0000256" key="1">
    <source>
        <dbReference type="SAM" id="MobiDB-lite"/>
    </source>
</evidence>